<dbReference type="GO" id="GO:0006121">
    <property type="term" value="P:mitochondrial electron transport, succinate to ubiquinone"/>
    <property type="evidence" value="ECO:0007669"/>
    <property type="project" value="UniProtKB-UniRule"/>
</dbReference>
<dbReference type="InterPro" id="IPR036714">
    <property type="entry name" value="SDH_sf"/>
</dbReference>
<keyword evidence="3 4" id="KW-0143">Chaperone</keyword>
<dbReference type="HAMAP" id="MF_03057">
    <property type="entry name" value="SDHAF2"/>
    <property type="match status" value="1"/>
</dbReference>
<dbReference type="EMBL" id="AJVK01014883">
    <property type="status" value="NOT_ANNOTATED_CDS"/>
    <property type="molecule type" value="Genomic_DNA"/>
</dbReference>
<name>A0A1B0DEP3_PHLPP</name>
<dbReference type="PANTHER" id="PTHR12469:SF2">
    <property type="entry name" value="SUCCINATE DEHYDROGENASE ASSEMBLY FACTOR 2, MITOCHONDRIAL"/>
    <property type="match status" value="1"/>
</dbReference>
<comment type="function">
    <text evidence="4">Plays an essential role in the assembly of succinate dehydrogenase (SDH), an enzyme complex (also referred to as respiratory complex II) that is a component of both the tricarboxylic acid (TCA) cycle and the mitochondrial electron transport chain, and which couples the oxidation of succinate to fumarate with the reduction of ubiquinone (coenzyme Q) to ubiquinol. Required for flavinylation (covalent attachment of FAD) of the flavoprotein subunit of the SDH catalytic dimer.</text>
</comment>
<sequence length="159" mass="18884">MLRYIFQQTSRRREVFRLGASFCDSRKPPTPEQVPCIDVEDPKLVIIPEYPFKENEPLETQKARLLYQSRKRGMLENDLLLSTFAGKYLSGMTAEQTKLYDKLINGPSNDWDIYYWATEKKALPEEYDNEIMTMLREHVKNQPREIRSRQPDLHQVENK</sequence>
<protein>
    <recommendedName>
        <fullName evidence="4">Succinate dehydrogenase assembly factor 2, mitochondrial</fullName>
        <shortName evidence="4">SDH assembly factor 2</shortName>
        <shortName evidence="4">SDHAF2</shortName>
    </recommendedName>
</protein>
<dbReference type="Gene3D" id="1.10.150.250">
    <property type="entry name" value="Flavinator of succinate dehydrogenase"/>
    <property type="match status" value="1"/>
</dbReference>
<dbReference type="InterPro" id="IPR028882">
    <property type="entry name" value="SDHAF2"/>
</dbReference>
<dbReference type="Pfam" id="PF03937">
    <property type="entry name" value="Sdh5"/>
    <property type="match status" value="1"/>
</dbReference>
<dbReference type="SUPFAM" id="SSF109910">
    <property type="entry name" value="YgfY-like"/>
    <property type="match status" value="1"/>
</dbReference>
<reference evidence="5" key="1">
    <citation type="submission" date="2022-08" db="UniProtKB">
        <authorList>
            <consortium name="EnsemblMetazoa"/>
        </authorList>
    </citation>
    <scope>IDENTIFICATION</scope>
    <source>
        <strain evidence="5">Israel</strain>
    </source>
</reference>
<dbReference type="AlphaFoldDB" id="A0A1B0DEP3"/>
<dbReference type="PANTHER" id="PTHR12469">
    <property type="entry name" value="PROTEIN EMI5 HOMOLOG, MITOCHONDRIAL"/>
    <property type="match status" value="1"/>
</dbReference>
<keyword evidence="6" id="KW-1185">Reference proteome</keyword>
<dbReference type="GO" id="GO:0006099">
    <property type="term" value="P:tricarboxylic acid cycle"/>
    <property type="evidence" value="ECO:0007669"/>
    <property type="project" value="TreeGrafter"/>
</dbReference>
<dbReference type="GO" id="GO:0034553">
    <property type="term" value="P:mitochondrial respiratory chain complex II assembly"/>
    <property type="evidence" value="ECO:0007669"/>
    <property type="project" value="TreeGrafter"/>
</dbReference>
<dbReference type="VEuPathDB" id="VectorBase:PPAI006392"/>
<dbReference type="InterPro" id="IPR005631">
    <property type="entry name" value="SDH"/>
</dbReference>
<evidence type="ECO:0000313" key="5">
    <source>
        <dbReference type="EnsemblMetazoa" id="PPAI006392-PA"/>
    </source>
</evidence>
<dbReference type="EnsemblMetazoa" id="PPAI006392-RA">
    <property type="protein sequence ID" value="PPAI006392-PA"/>
    <property type="gene ID" value="PPAI006392"/>
</dbReference>
<evidence type="ECO:0000313" key="6">
    <source>
        <dbReference type="Proteomes" id="UP000092462"/>
    </source>
</evidence>
<comment type="subunit">
    <text evidence="4">Interacts with the flavoprotein subunit within the SDH catalytic dimer.</text>
</comment>
<dbReference type="VEuPathDB" id="VectorBase:PPAPM1_005956"/>
<evidence type="ECO:0000256" key="3">
    <source>
        <dbReference type="ARBA" id="ARBA00023186"/>
    </source>
</evidence>
<dbReference type="FunFam" id="1.10.150.250:FF:000002">
    <property type="entry name" value="Succinate dehydrogenase assembly factor 2, mitochondrial"/>
    <property type="match status" value="1"/>
</dbReference>
<comment type="subcellular location">
    <subcellularLocation>
        <location evidence="1 4">Mitochondrion matrix</location>
    </subcellularLocation>
</comment>
<comment type="similarity">
    <text evidence="4">Belongs to the SDHAF2 family.</text>
</comment>
<proteinExistence type="inferred from homology"/>
<dbReference type="GO" id="GO:0005759">
    <property type="term" value="C:mitochondrial matrix"/>
    <property type="evidence" value="ECO:0007669"/>
    <property type="project" value="UniProtKB-SubCell"/>
</dbReference>
<accession>A0A1B0DEP3</accession>
<evidence type="ECO:0000256" key="2">
    <source>
        <dbReference type="ARBA" id="ARBA00023128"/>
    </source>
</evidence>
<dbReference type="Proteomes" id="UP000092462">
    <property type="component" value="Unassembled WGS sequence"/>
</dbReference>
<organism evidence="5 6">
    <name type="scientific">Phlebotomus papatasi</name>
    <name type="common">Sandfly</name>
    <dbReference type="NCBI Taxonomy" id="29031"/>
    <lineage>
        <taxon>Eukaryota</taxon>
        <taxon>Metazoa</taxon>
        <taxon>Ecdysozoa</taxon>
        <taxon>Arthropoda</taxon>
        <taxon>Hexapoda</taxon>
        <taxon>Insecta</taxon>
        <taxon>Pterygota</taxon>
        <taxon>Neoptera</taxon>
        <taxon>Endopterygota</taxon>
        <taxon>Diptera</taxon>
        <taxon>Nematocera</taxon>
        <taxon>Psychodoidea</taxon>
        <taxon>Psychodidae</taxon>
        <taxon>Phlebotomus</taxon>
        <taxon>Phlebotomus</taxon>
    </lineage>
</organism>
<keyword evidence="2 4" id="KW-0496">Mitochondrion</keyword>
<evidence type="ECO:0000256" key="1">
    <source>
        <dbReference type="ARBA" id="ARBA00004305"/>
    </source>
</evidence>
<evidence type="ECO:0000256" key="4">
    <source>
        <dbReference type="HAMAP-Rule" id="MF_03057"/>
    </source>
</evidence>